<dbReference type="AlphaFoldDB" id="A0A0A2EUI1"/>
<dbReference type="Proteomes" id="UP000030125">
    <property type="component" value="Unassembled WGS sequence"/>
</dbReference>
<dbReference type="Proteomes" id="UP000189956">
    <property type="component" value="Unassembled WGS sequence"/>
</dbReference>
<feature type="transmembrane region" description="Helical" evidence="1">
    <location>
        <begin position="12"/>
        <end position="32"/>
    </location>
</feature>
<dbReference type="InterPro" id="IPR003399">
    <property type="entry name" value="Mce/MlaD"/>
</dbReference>
<protein>
    <submittedName>
        <fullName evidence="4">Phospholipid/cholesterol/gamma-HCH transport system substrate-binding protein</fullName>
    </submittedName>
</protein>
<keyword evidence="1" id="KW-0812">Transmembrane</keyword>
<dbReference type="EMBL" id="FUWL01000006">
    <property type="protein sequence ID" value="SJZ49487.1"/>
    <property type="molecule type" value="Genomic_DNA"/>
</dbReference>
<dbReference type="Pfam" id="PF02470">
    <property type="entry name" value="MlaD"/>
    <property type="match status" value="1"/>
</dbReference>
<sequence length="297" mass="33251">MPTTNAKRKKLFSIGLTALMALLMFYFGFNFLKGTNIFERTNVYYVTFEHLKDVTKSTPVSMDGYRVGLVRSLHFDYEHLKGVTAELALDKNIKIPKGSKVIIKGNPLSGAELSIAKPKTYTAFHTPGDSLMAFSSGDLMSQVSDDLLPAIAGLLSKMDTMLYNFDKVINNPHIHTAFREIAEASENLSASTRTLRNMMTTKVPGIMNEVEVMSKNFSSISTKVNNMALDSTVMRLNRVLSDTEGMTKRLNSKDNTLGLLLNDKALFESIYKTTRSADTLLMDLKKNPKRYVHFSIF</sequence>
<dbReference type="STRING" id="36874.HQ34_07640"/>
<organism evidence="3 5">
    <name type="scientific">Porphyromonas cangingivalis</name>
    <dbReference type="NCBI Taxonomy" id="36874"/>
    <lineage>
        <taxon>Bacteria</taxon>
        <taxon>Pseudomonadati</taxon>
        <taxon>Bacteroidota</taxon>
        <taxon>Bacteroidia</taxon>
        <taxon>Bacteroidales</taxon>
        <taxon>Porphyromonadaceae</taxon>
        <taxon>Porphyromonas</taxon>
    </lineage>
</organism>
<dbReference type="OrthoDB" id="9769132at2"/>
<dbReference type="PANTHER" id="PTHR33371:SF4">
    <property type="entry name" value="INTERMEMBRANE PHOSPHOLIPID TRANSPORT SYSTEM BINDING PROTEIN MLAD"/>
    <property type="match status" value="1"/>
</dbReference>
<evidence type="ECO:0000313" key="3">
    <source>
        <dbReference type="EMBL" id="KGN82561.1"/>
    </source>
</evidence>
<name>A0A0A2EUI1_PORCN</name>
<dbReference type="RefSeq" id="WP_036850588.1">
    <property type="nucleotide sequence ID" value="NZ_FUWL01000006.1"/>
</dbReference>
<reference evidence="3 5" key="1">
    <citation type="submission" date="2014-08" db="EMBL/GenBank/DDBJ databases">
        <title>Porphyromonas cangingivalis strain:COT-109_OH1386 Genome sequencing.</title>
        <authorList>
            <person name="Wallis C."/>
            <person name="Deusch O."/>
            <person name="O'Flynn C."/>
            <person name="Davis I."/>
            <person name="Jospin G."/>
            <person name="Darling A.E."/>
            <person name="Coil D.A."/>
            <person name="Alexiev A."/>
            <person name="Horsfall A."/>
            <person name="Kirkwood N."/>
            <person name="Harris S."/>
            <person name="Eisen J.A."/>
        </authorList>
    </citation>
    <scope>NUCLEOTIDE SEQUENCE [LARGE SCALE GENOMIC DNA]</scope>
    <source>
        <strain evidence="5">COT-109 OH1386</strain>
        <strain evidence="3">COT-109_OH1386</strain>
    </source>
</reference>
<dbReference type="InterPro" id="IPR052336">
    <property type="entry name" value="MlaD_Phospholipid_Transporter"/>
</dbReference>
<evidence type="ECO:0000313" key="6">
    <source>
        <dbReference type="Proteomes" id="UP000189956"/>
    </source>
</evidence>
<dbReference type="EMBL" id="JQJD01000009">
    <property type="protein sequence ID" value="KGN82561.1"/>
    <property type="molecule type" value="Genomic_DNA"/>
</dbReference>
<keyword evidence="5" id="KW-1185">Reference proteome</keyword>
<evidence type="ECO:0000259" key="2">
    <source>
        <dbReference type="Pfam" id="PF02470"/>
    </source>
</evidence>
<keyword evidence="1" id="KW-0472">Membrane</keyword>
<dbReference type="eggNOG" id="COG1463">
    <property type="taxonomic scope" value="Bacteria"/>
</dbReference>
<accession>A0A0A2EUI1</accession>
<proteinExistence type="predicted"/>
<evidence type="ECO:0000256" key="1">
    <source>
        <dbReference type="SAM" id="Phobius"/>
    </source>
</evidence>
<gene>
    <name evidence="3" type="ORF">HQ35_02075</name>
    <name evidence="4" type="ORF">SAMN02745205_01020</name>
</gene>
<reference evidence="4 6" key="2">
    <citation type="submission" date="2017-02" db="EMBL/GenBank/DDBJ databases">
        <authorList>
            <person name="Peterson S.W."/>
        </authorList>
    </citation>
    <scope>NUCLEOTIDE SEQUENCE [LARGE SCALE GENOMIC DNA]</scope>
    <source>
        <strain evidence="4 6">ATCC 700135</strain>
    </source>
</reference>
<feature type="domain" description="Mce/MlaD" evidence="2">
    <location>
        <begin position="41"/>
        <end position="110"/>
    </location>
</feature>
<keyword evidence="1" id="KW-1133">Transmembrane helix</keyword>
<evidence type="ECO:0000313" key="5">
    <source>
        <dbReference type="Proteomes" id="UP000030125"/>
    </source>
</evidence>
<evidence type="ECO:0000313" key="4">
    <source>
        <dbReference type="EMBL" id="SJZ49487.1"/>
    </source>
</evidence>
<dbReference type="PANTHER" id="PTHR33371">
    <property type="entry name" value="INTERMEMBRANE PHOSPHOLIPID TRANSPORT SYSTEM BINDING PROTEIN MLAD-RELATED"/>
    <property type="match status" value="1"/>
</dbReference>